<feature type="transmembrane region" description="Helical" evidence="3">
    <location>
        <begin position="6"/>
        <end position="25"/>
    </location>
</feature>
<dbReference type="PANTHER" id="PTHR43819:SF1">
    <property type="entry name" value="ARCHAEAL-TYPE GLUTAMATE SYNTHASE [NADPH]"/>
    <property type="match status" value="1"/>
</dbReference>
<feature type="domain" description="Glutamate synthase" evidence="4">
    <location>
        <begin position="130"/>
        <end position="454"/>
    </location>
</feature>
<organism evidence="5 6">
    <name type="scientific">Ferrovibrio terrae</name>
    <dbReference type="NCBI Taxonomy" id="2594003"/>
    <lineage>
        <taxon>Bacteria</taxon>
        <taxon>Pseudomonadati</taxon>
        <taxon>Pseudomonadota</taxon>
        <taxon>Alphaproteobacteria</taxon>
        <taxon>Rhodospirillales</taxon>
        <taxon>Rhodospirillaceae</taxon>
        <taxon>Ferrovibrio</taxon>
    </lineage>
</organism>
<protein>
    <submittedName>
        <fullName evidence="5">FMN-binding glutamate synthase family protein</fullName>
    </submittedName>
</protein>
<dbReference type="InterPro" id="IPR002932">
    <property type="entry name" value="Glu_synthdom"/>
</dbReference>
<dbReference type="KEGG" id="fer:FNB15_14690"/>
<keyword evidence="3" id="KW-1133">Transmembrane helix</keyword>
<proteinExistence type="inferred from homology"/>
<dbReference type="PANTHER" id="PTHR43819">
    <property type="entry name" value="ARCHAEAL-TYPE GLUTAMATE SYNTHASE [NADPH]"/>
    <property type="match status" value="1"/>
</dbReference>
<reference evidence="5 6" key="1">
    <citation type="submission" date="2019-07" db="EMBL/GenBank/DDBJ databases">
        <title>Genome sequencing for Ferrovibrio sp. K5.</title>
        <authorList>
            <person name="Park S.-J."/>
        </authorList>
    </citation>
    <scope>NUCLEOTIDE SEQUENCE [LARGE SCALE GENOMIC DNA]</scope>
    <source>
        <strain evidence="5 6">K5</strain>
    </source>
</reference>
<evidence type="ECO:0000313" key="6">
    <source>
        <dbReference type="Proteomes" id="UP000317496"/>
    </source>
</evidence>
<accession>A0A516H3U1</accession>
<dbReference type="Gene3D" id="3.20.20.70">
    <property type="entry name" value="Aldolase class I"/>
    <property type="match status" value="1"/>
</dbReference>
<evidence type="ECO:0000259" key="4">
    <source>
        <dbReference type="Pfam" id="PF01645"/>
    </source>
</evidence>
<dbReference type="GO" id="GO:0006537">
    <property type="term" value="P:glutamate biosynthetic process"/>
    <property type="evidence" value="ECO:0007669"/>
    <property type="project" value="InterPro"/>
</dbReference>
<dbReference type="OrthoDB" id="9758182at2"/>
<evidence type="ECO:0000256" key="2">
    <source>
        <dbReference type="PIRNR" id="PIRNR006429"/>
    </source>
</evidence>
<dbReference type="PIRSF" id="PIRSF006429">
    <property type="entry name" value="GOGAT_lg_2"/>
    <property type="match status" value="1"/>
</dbReference>
<sequence>MVVLGYVLAAVVLLGLGTMSWYYVYDRWIQRDHAIRRNFPIYGRFRYVMENLGEYFRQYWFTADWEERPFNRLTRAWVYRSAKGVSNYVAFGSEVDSQQPGHIYFLHSAFPINDDEAEIYTGKWIGKGIVGQPYKPKSFFNISGMSYGALSSAAVQALSEGAAMAGIWMDTGEGGLSSHHLKGGCDICFQIGTAKYGVRDANGNLDEERLRKIAALPQVKMFCIKLSQGAKPGRGGILPGSKVTEEIAGIRGIEEGKASISPSRHRDVTDIPSLVALINRVRKVVDKPVGIKMAVGSYEFLDEFFDYLSQHQDEAPDFMQIDGGEGGTGAAPAPLADYVGQSITQALPLVAQKLRGYELRNRIRLIASGKLLTPDKVAWAICMGADYVVSARGYMFALGCIQAMKCNTGHCPTGVTSNDPRFMRGLDPTRKAVRVANYAKAVQHDVEAIAHACGCMSVRDLKSQHVRVNGGDVMM</sequence>
<evidence type="ECO:0000256" key="3">
    <source>
        <dbReference type="SAM" id="Phobius"/>
    </source>
</evidence>
<gene>
    <name evidence="5" type="ORF">FNB15_14690</name>
</gene>
<keyword evidence="3" id="KW-0812">Transmembrane</keyword>
<dbReference type="Pfam" id="PF01645">
    <property type="entry name" value="Glu_synthase"/>
    <property type="match status" value="1"/>
</dbReference>
<name>A0A516H3U1_9PROT</name>
<dbReference type="CDD" id="cd02808">
    <property type="entry name" value="GltS_FMN"/>
    <property type="match status" value="1"/>
</dbReference>
<evidence type="ECO:0000313" key="5">
    <source>
        <dbReference type="EMBL" id="QDO98446.1"/>
    </source>
</evidence>
<comment type="similarity">
    <text evidence="1 2">Belongs to the glutamate synthase family.</text>
</comment>
<dbReference type="RefSeq" id="WP_144069427.1">
    <property type="nucleotide sequence ID" value="NZ_CP041636.1"/>
</dbReference>
<dbReference type="InterPro" id="IPR013785">
    <property type="entry name" value="Aldolase_TIM"/>
</dbReference>
<dbReference type="GO" id="GO:0015930">
    <property type="term" value="F:glutamate synthase activity"/>
    <property type="evidence" value="ECO:0007669"/>
    <property type="project" value="InterPro"/>
</dbReference>
<dbReference type="AlphaFoldDB" id="A0A516H3U1"/>
<dbReference type="SUPFAM" id="SSF51395">
    <property type="entry name" value="FMN-linked oxidoreductases"/>
    <property type="match status" value="1"/>
</dbReference>
<dbReference type="InterPro" id="IPR024188">
    <property type="entry name" value="GltB"/>
</dbReference>
<evidence type="ECO:0000256" key="1">
    <source>
        <dbReference type="ARBA" id="ARBA00009716"/>
    </source>
</evidence>
<dbReference type="EMBL" id="CP041636">
    <property type="protein sequence ID" value="QDO98446.1"/>
    <property type="molecule type" value="Genomic_DNA"/>
</dbReference>
<keyword evidence="6" id="KW-1185">Reference proteome</keyword>
<keyword evidence="3" id="KW-0472">Membrane</keyword>
<dbReference type="Proteomes" id="UP000317496">
    <property type="component" value="Chromosome"/>
</dbReference>